<feature type="compositionally biased region" description="Low complexity" evidence="9">
    <location>
        <begin position="571"/>
        <end position="581"/>
    </location>
</feature>
<dbReference type="Proteomes" id="UP001610411">
    <property type="component" value="Unassembled WGS sequence"/>
</dbReference>
<dbReference type="Pfam" id="PF14650">
    <property type="entry name" value="FAM75"/>
    <property type="match status" value="1"/>
</dbReference>
<reference evidence="12 13" key="1">
    <citation type="journal article" date="2024" name="G3 (Bethesda)">
        <title>A hybrid genome assembly of the endangered aye-aye (Daubentonia madagascariensis).</title>
        <authorList>
            <person name="Versoza C.J."/>
            <person name="Pfeifer S.P."/>
        </authorList>
    </citation>
    <scope>NUCLEOTIDE SEQUENCE [LARGE SCALE GENOMIC DNA]</scope>
    <source>
        <strain evidence="12">6821</strain>
    </source>
</reference>
<comment type="caution">
    <text evidence="12">The sequence shown here is derived from an EMBL/GenBank/DDBJ whole genome shotgun (WGS) entry which is preliminary data.</text>
</comment>
<feature type="domain" description="SPATA31-like" evidence="11">
    <location>
        <begin position="2"/>
        <end position="74"/>
    </location>
</feature>
<evidence type="ECO:0000256" key="9">
    <source>
        <dbReference type="SAM" id="MobiDB-lite"/>
    </source>
</evidence>
<keyword evidence="2" id="KW-0812">Transmembrane</keyword>
<evidence type="ECO:0000256" key="4">
    <source>
        <dbReference type="ARBA" id="ARBA00022871"/>
    </source>
</evidence>
<evidence type="ECO:0000259" key="10">
    <source>
        <dbReference type="Pfam" id="PF14650"/>
    </source>
</evidence>
<keyword evidence="6" id="KW-0472">Membrane</keyword>
<feature type="compositionally biased region" description="Low complexity" evidence="9">
    <location>
        <begin position="498"/>
        <end position="509"/>
    </location>
</feature>
<accession>A0ABD2EQ12</accession>
<feature type="region of interest" description="Disordered" evidence="9">
    <location>
        <begin position="627"/>
        <end position="647"/>
    </location>
</feature>
<gene>
    <name evidence="12" type="ORF">WCI35_009837</name>
</gene>
<keyword evidence="4" id="KW-0744">Spermatogenesis</keyword>
<evidence type="ECO:0000256" key="7">
    <source>
        <dbReference type="ARBA" id="ARBA00035009"/>
    </source>
</evidence>
<evidence type="ECO:0000259" key="11">
    <source>
        <dbReference type="Pfam" id="PF15371"/>
    </source>
</evidence>
<dbReference type="GO" id="GO:0007283">
    <property type="term" value="P:spermatogenesis"/>
    <property type="evidence" value="ECO:0007669"/>
    <property type="project" value="UniProtKB-KW"/>
</dbReference>
<dbReference type="PANTHER" id="PTHR21859:SF55">
    <property type="entry name" value="SPERMATOGENESIS-ASSOCIATED PROTEIN 31A1-RELATED"/>
    <property type="match status" value="1"/>
</dbReference>
<keyword evidence="5" id="KW-1133">Transmembrane helix</keyword>
<evidence type="ECO:0000256" key="2">
    <source>
        <dbReference type="ARBA" id="ARBA00022692"/>
    </source>
</evidence>
<keyword evidence="13" id="KW-1185">Reference proteome</keyword>
<dbReference type="InterPro" id="IPR039509">
    <property type="entry name" value="SPATA31"/>
</dbReference>
<feature type="domain" description="SPATA31" evidence="10">
    <location>
        <begin position="328"/>
        <end position="682"/>
    </location>
</feature>
<name>A0ABD2EQ12_DAUMA</name>
<feature type="region of interest" description="Disordered" evidence="9">
    <location>
        <begin position="811"/>
        <end position="904"/>
    </location>
</feature>
<evidence type="ECO:0000256" key="3">
    <source>
        <dbReference type="ARBA" id="ARBA00022782"/>
    </source>
</evidence>
<proteinExistence type="inferred from homology"/>
<evidence type="ECO:0000256" key="1">
    <source>
        <dbReference type="ARBA" id="ARBA00004167"/>
    </source>
</evidence>
<feature type="non-terminal residue" evidence="12">
    <location>
        <position position="1"/>
    </location>
</feature>
<sequence>YRECLRELEEAWDLISLLQSHPGRVPDEGDFHQLLCQDTPGKLCKRASGRAPQPHGRRVEDAALIVPPLASPAPLTECPLPLASTLSPGPAASSGTVCLHSFLRASRPPESLLSLFGLLPRPLALSLPAPRPPHPAACPQPPKGFSAPPVLDSSLTLSHCDSVALPLGTVQQSSSPPKCLSASPIPAIAGLGRLSCPISAISRSQVPAKAWGPPTLSEGESQQGHLSGHPPETSLRGGSTNRQMEAGGPLLLSSDNQKLLEIQVTNRDEIDIWEEKEKDASFPERMSPEYHLNFLGNTLNSLNTEQDTTTSQPFWSMEGKPEQLPAPQKLSYPSILKEHFQQKYSQLFWGLPSLHSESLVATAWISESSPTLQPPFLFNGISNLGPVQMQAKMSPLLSQAQPLSHLEPQSQPLILSPTQLQPLPLAQAQAQIQTSFPILLPSAPPHMKDGGASWPASHNKPRSLITIKTQRPEWPSCKQPESGWPSPSVVRRPQEVFSPSSPSRSQESLTSILPENFPISPELRKQLEQHIQKWLIQHHCNLQRTQESLELMQLQEKLPETGQAKGKHGTLRSSLSTSGSSKDVHKVTFQLGKAPGTNLGQILGKAPKHLSRGMKCSPVKVLEANPEESERDLMRPSRSNSGNNLLKNVNKNHLEDILKARLGMKSRQTSEDLIPVSVRRSWHAADRGFSMSDTHVETRNLGVSKSWETSVNTSQDLSFLSPCVQQDLGIHVARFWVKHRWGLPLKVLKPINLLKLKKAQSLPLPQHAFHPLATYESEAKLLREPPQAGLRKKVAREESFPTVVSHLAAASARKEMQRALRRTPSSNDRGPSEAPLPAQSVMGRTQQSSNLEPQSSRAEETRAAVSQHRVILAPSMPSSLQATKEDVSGLGAPGTSKSPPFPRTSVAQDPAELCLLAEVISEFEPIVAAKSTNQPHIRADTALLPDSITDILLDADGLASQVPQRYLQSAPVGDRPTSQVLGDFMAARGNSLGLQEPKIPKYQDSCKTQKEMFGLAHKSESGRKLNSEKHKERFEELGTSQLSQVRGTE</sequence>
<protein>
    <submittedName>
        <fullName evidence="12">Spermatogenesis-associated protein 31A3</fullName>
    </submittedName>
</protein>
<dbReference type="PANTHER" id="PTHR21859">
    <property type="entry name" value="ACROSOME-SPECIFIC PROTEIN"/>
    <property type="match status" value="1"/>
</dbReference>
<evidence type="ECO:0000256" key="6">
    <source>
        <dbReference type="ARBA" id="ARBA00023136"/>
    </source>
</evidence>
<dbReference type="GO" id="GO:0030154">
    <property type="term" value="P:cell differentiation"/>
    <property type="evidence" value="ECO:0007669"/>
    <property type="project" value="UniProtKB-KW"/>
</dbReference>
<dbReference type="EMBL" id="JBFSEQ010000003">
    <property type="protein sequence ID" value="KAL2781220.1"/>
    <property type="molecule type" value="Genomic_DNA"/>
</dbReference>
<dbReference type="AlphaFoldDB" id="A0ABD2EQ12"/>
<feature type="region of interest" description="Disordered" evidence="9">
    <location>
        <begin position="472"/>
        <end position="509"/>
    </location>
</feature>
<comment type="subcellular location">
    <subcellularLocation>
        <location evidence="1">Membrane</location>
        <topology evidence="1">Single-pass membrane protein</topology>
    </subcellularLocation>
</comment>
<dbReference type="InterPro" id="IPR027970">
    <property type="entry name" value="SPATA31-like"/>
</dbReference>
<dbReference type="Pfam" id="PF15371">
    <property type="entry name" value="DUF4599"/>
    <property type="match status" value="1"/>
</dbReference>
<feature type="non-terminal residue" evidence="12">
    <location>
        <position position="1049"/>
    </location>
</feature>
<evidence type="ECO:0000256" key="5">
    <source>
        <dbReference type="ARBA" id="ARBA00022989"/>
    </source>
</evidence>
<feature type="region of interest" description="Disordered" evidence="9">
    <location>
        <begin position="208"/>
        <end position="249"/>
    </location>
</feature>
<evidence type="ECO:0000313" key="12">
    <source>
        <dbReference type="EMBL" id="KAL2781220.1"/>
    </source>
</evidence>
<feature type="region of interest" description="Disordered" evidence="9">
    <location>
        <begin position="560"/>
        <end position="582"/>
    </location>
</feature>
<dbReference type="GO" id="GO:0016020">
    <property type="term" value="C:membrane"/>
    <property type="evidence" value="ECO:0007669"/>
    <property type="project" value="UniProtKB-SubCell"/>
</dbReference>
<feature type="compositionally biased region" description="Polar residues" evidence="9">
    <location>
        <begin position="1038"/>
        <end position="1049"/>
    </location>
</feature>
<feature type="compositionally biased region" description="Basic and acidic residues" evidence="9">
    <location>
        <begin position="1017"/>
        <end position="1036"/>
    </location>
</feature>
<evidence type="ECO:0000256" key="8">
    <source>
        <dbReference type="ARBA" id="ARBA00037695"/>
    </source>
</evidence>
<evidence type="ECO:0000313" key="13">
    <source>
        <dbReference type="Proteomes" id="UP001610411"/>
    </source>
</evidence>
<comment type="similarity">
    <text evidence="7">Belongs to the SPATA31 family.</text>
</comment>
<feature type="region of interest" description="Disordered" evidence="9">
    <location>
        <begin position="1014"/>
        <end position="1049"/>
    </location>
</feature>
<feature type="compositionally biased region" description="Polar residues" evidence="9">
    <location>
        <begin position="842"/>
        <end position="856"/>
    </location>
</feature>
<organism evidence="12 13">
    <name type="scientific">Daubentonia madagascariensis</name>
    <name type="common">Aye-aye</name>
    <name type="synonym">Sciurus madagascariensis</name>
    <dbReference type="NCBI Taxonomy" id="31869"/>
    <lineage>
        <taxon>Eukaryota</taxon>
        <taxon>Metazoa</taxon>
        <taxon>Chordata</taxon>
        <taxon>Craniata</taxon>
        <taxon>Vertebrata</taxon>
        <taxon>Euteleostomi</taxon>
        <taxon>Mammalia</taxon>
        <taxon>Eutheria</taxon>
        <taxon>Euarchontoglires</taxon>
        <taxon>Primates</taxon>
        <taxon>Strepsirrhini</taxon>
        <taxon>Chiromyiformes</taxon>
        <taxon>Daubentoniidae</taxon>
        <taxon>Daubentonia</taxon>
    </lineage>
</organism>
<comment type="function">
    <text evidence="8">May play a role in spermatogenesis.</text>
</comment>
<keyword evidence="3" id="KW-0221">Differentiation</keyword>